<proteinExistence type="predicted"/>
<gene>
    <name evidence="1" type="ORF">CDAR_478531</name>
</gene>
<protein>
    <submittedName>
        <fullName evidence="1">Uncharacterized protein</fullName>
    </submittedName>
</protein>
<sequence length="72" mass="8576">MGDTLRLLTTFYRSSLKDHEQLKGKLQLSINEVLDIDRKVTSQETHDGQTEKSFNKSSAYYWNEFRSAWYRI</sequence>
<name>A0AAV4QQB1_9ARAC</name>
<evidence type="ECO:0000313" key="1">
    <source>
        <dbReference type="EMBL" id="GIY10464.1"/>
    </source>
</evidence>
<organism evidence="1 2">
    <name type="scientific">Caerostris darwini</name>
    <dbReference type="NCBI Taxonomy" id="1538125"/>
    <lineage>
        <taxon>Eukaryota</taxon>
        <taxon>Metazoa</taxon>
        <taxon>Ecdysozoa</taxon>
        <taxon>Arthropoda</taxon>
        <taxon>Chelicerata</taxon>
        <taxon>Arachnida</taxon>
        <taxon>Araneae</taxon>
        <taxon>Araneomorphae</taxon>
        <taxon>Entelegynae</taxon>
        <taxon>Araneoidea</taxon>
        <taxon>Araneidae</taxon>
        <taxon>Caerostris</taxon>
    </lineage>
</organism>
<keyword evidence="2" id="KW-1185">Reference proteome</keyword>
<dbReference type="EMBL" id="BPLQ01004754">
    <property type="protein sequence ID" value="GIY10464.1"/>
    <property type="molecule type" value="Genomic_DNA"/>
</dbReference>
<accession>A0AAV4QQB1</accession>
<evidence type="ECO:0000313" key="2">
    <source>
        <dbReference type="Proteomes" id="UP001054837"/>
    </source>
</evidence>
<dbReference type="AlphaFoldDB" id="A0AAV4QQB1"/>
<dbReference type="Proteomes" id="UP001054837">
    <property type="component" value="Unassembled WGS sequence"/>
</dbReference>
<reference evidence="1 2" key="1">
    <citation type="submission" date="2021-06" db="EMBL/GenBank/DDBJ databases">
        <title>Caerostris darwini draft genome.</title>
        <authorList>
            <person name="Kono N."/>
            <person name="Arakawa K."/>
        </authorList>
    </citation>
    <scope>NUCLEOTIDE SEQUENCE [LARGE SCALE GENOMIC DNA]</scope>
</reference>
<comment type="caution">
    <text evidence="1">The sequence shown here is derived from an EMBL/GenBank/DDBJ whole genome shotgun (WGS) entry which is preliminary data.</text>
</comment>